<sequence>MGFGEGVFCFWGCAWWLQGGGGAWGLALWLGVGVRKG</sequence>
<gene>
    <name evidence="2" type="ORF">AB406_1502</name>
</gene>
<protein>
    <submittedName>
        <fullName evidence="2">Uncharacterized protein</fullName>
    </submittedName>
</protein>
<feature type="transmembrane region" description="Helical" evidence="1">
    <location>
        <begin position="15"/>
        <end position="34"/>
    </location>
</feature>
<proteinExistence type="predicted"/>
<accession>A0A1S7DTL9</accession>
<dbReference type="AlphaFoldDB" id="A0A1S7DTL9"/>
<evidence type="ECO:0000313" key="2">
    <source>
        <dbReference type="EMBL" id="AQY22447.1"/>
    </source>
</evidence>
<organism evidence="2 3">
    <name type="scientific">Riemerella anatipestifer</name>
    <name type="common">Moraxella anatipestifer</name>
    <dbReference type="NCBI Taxonomy" id="34085"/>
    <lineage>
        <taxon>Bacteria</taxon>
        <taxon>Pseudomonadati</taxon>
        <taxon>Bacteroidota</taxon>
        <taxon>Flavobacteriia</taxon>
        <taxon>Flavobacteriales</taxon>
        <taxon>Weeksellaceae</taxon>
        <taxon>Riemerella</taxon>
    </lineage>
</organism>
<evidence type="ECO:0000256" key="1">
    <source>
        <dbReference type="SAM" id="Phobius"/>
    </source>
</evidence>
<dbReference type="Proteomes" id="UP000189883">
    <property type="component" value="Chromosome"/>
</dbReference>
<keyword evidence="1" id="KW-0472">Membrane</keyword>
<name>A0A1S7DTL9_RIEAN</name>
<reference evidence="2 3" key="1">
    <citation type="submission" date="2015-06" db="EMBL/GenBank/DDBJ databases">
        <title>R. anatipestifer strain HXb2 is the most virulent strain so far, and the genome sequence would help us uncover the pathogenesis.</title>
        <authorList>
            <person name="Hu Q."/>
            <person name="Qi J."/>
            <person name="Bo H."/>
            <person name="Liu G."/>
            <person name="Tao M."/>
            <person name="Ding Y."/>
            <person name="Xue Y."/>
        </authorList>
    </citation>
    <scope>NUCLEOTIDE SEQUENCE [LARGE SCALE GENOMIC DNA]</scope>
    <source>
        <strain evidence="2 3">HXb2</strain>
    </source>
</reference>
<keyword evidence="1" id="KW-0812">Transmembrane</keyword>
<evidence type="ECO:0000313" key="3">
    <source>
        <dbReference type="Proteomes" id="UP000189883"/>
    </source>
</evidence>
<keyword evidence="1" id="KW-1133">Transmembrane helix</keyword>
<dbReference type="EMBL" id="CP011859">
    <property type="protein sequence ID" value="AQY22447.1"/>
    <property type="molecule type" value="Genomic_DNA"/>
</dbReference>